<reference evidence="13 14" key="1">
    <citation type="submission" date="2021-12" db="EMBL/GenBank/DDBJ databases">
        <title>Discovery of the Pendulisporaceae a myxobacterial family with distinct sporulation behavior and unique specialized metabolism.</title>
        <authorList>
            <person name="Garcia R."/>
            <person name="Popoff A."/>
            <person name="Bader C.D."/>
            <person name="Loehr J."/>
            <person name="Walesch S."/>
            <person name="Walt C."/>
            <person name="Boldt J."/>
            <person name="Bunk B."/>
            <person name="Haeckl F.J.F.P.J."/>
            <person name="Gunesch A.P."/>
            <person name="Birkelbach J."/>
            <person name="Nuebel U."/>
            <person name="Pietschmann T."/>
            <person name="Bach T."/>
            <person name="Mueller R."/>
        </authorList>
    </citation>
    <scope>NUCLEOTIDE SEQUENCE [LARGE SCALE GENOMIC DNA]</scope>
    <source>
        <strain evidence="13 14">MSr11954</strain>
    </source>
</reference>
<evidence type="ECO:0000256" key="1">
    <source>
        <dbReference type="ARBA" id="ARBA00022475"/>
    </source>
</evidence>
<proteinExistence type="inferred from homology"/>
<keyword evidence="6 10" id="KW-0862">Zinc</keyword>
<evidence type="ECO:0000256" key="9">
    <source>
        <dbReference type="ARBA" id="ARBA00023136"/>
    </source>
</evidence>
<dbReference type="PANTHER" id="PTHR43221">
    <property type="entry name" value="PROTEASE HTPX"/>
    <property type="match status" value="1"/>
</dbReference>
<evidence type="ECO:0000256" key="4">
    <source>
        <dbReference type="ARBA" id="ARBA00022723"/>
    </source>
</evidence>
<sequence>MDRDIRELRARRDLALGEQLRADSGVKRAIEKFRERASGYGFRHRRELLAGALRLNRTMAPHVADALAECREALGVREPVEMFVRPDPQFGAFCAKSPSGHIMIGVTSQLLQHFTAGELKFVLGHELGHVAFDHFAIPMPITATIEDLGGPIVGRATQLQLFVWCRAAEVSADRAGLLCARDPEVAARAFFKMASGITSDVIRPDLRAFVEQVESIVSAPAARVKPRDDDDTLDCFSTHPYTPVRVRALLAFARSRAYASFIGASQGGELDQDQVEAVVERDLALMEPTYLEETTAESSFMRRLLYHAGVSVAAANGVITESEQSALHALLGHDQAGAPSAPEASARELDALLASAPERVPLSGRLQLVQHLTIIAAADGCVDASERDAIARIAGRLGVDERIVDQTLAGAASPMD</sequence>
<evidence type="ECO:0000313" key="14">
    <source>
        <dbReference type="Proteomes" id="UP001370348"/>
    </source>
</evidence>
<accession>A0ABZ2MAY0</accession>
<comment type="similarity">
    <text evidence="10">Belongs to the peptidase M48 family.</text>
</comment>
<dbReference type="Pfam" id="PF05099">
    <property type="entry name" value="TerB"/>
    <property type="match status" value="1"/>
</dbReference>
<keyword evidence="1" id="KW-1003">Cell membrane</keyword>
<evidence type="ECO:0000256" key="3">
    <source>
        <dbReference type="ARBA" id="ARBA00022692"/>
    </source>
</evidence>
<keyword evidence="3" id="KW-0812">Transmembrane</keyword>
<feature type="domain" description="Peptidase M48" evidence="11">
    <location>
        <begin position="69"/>
        <end position="250"/>
    </location>
</feature>
<evidence type="ECO:0000259" key="12">
    <source>
        <dbReference type="Pfam" id="PF05099"/>
    </source>
</evidence>
<dbReference type="PANTHER" id="PTHR43221:SF3">
    <property type="entry name" value="SLL1280 PROTEIN"/>
    <property type="match status" value="1"/>
</dbReference>
<name>A0ABZ2MAY0_9BACT</name>
<evidence type="ECO:0000256" key="7">
    <source>
        <dbReference type="ARBA" id="ARBA00022989"/>
    </source>
</evidence>
<dbReference type="InterPro" id="IPR001915">
    <property type="entry name" value="Peptidase_M48"/>
</dbReference>
<dbReference type="InterPro" id="IPR007791">
    <property type="entry name" value="DjlA_N"/>
</dbReference>
<evidence type="ECO:0000256" key="2">
    <source>
        <dbReference type="ARBA" id="ARBA00022670"/>
    </source>
</evidence>
<keyword evidence="4" id="KW-0479">Metal-binding</keyword>
<dbReference type="InterPro" id="IPR029024">
    <property type="entry name" value="TerB-like"/>
</dbReference>
<dbReference type="EMBL" id="CP089984">
    <property type="protein sequence ID" value="WXB19677.1"/>
    <property type="molecule type" value="Genomic_DNA"/>
</dbReference>
<evidence type="ECO:0000256" key="8">
    <source>
        <dbReference type="ARBA" id="ARBA00023049"/>
    </source>
</evidence>
<dbReference type="GO" id="GO:0008237">
    <property type="term" value="F:metallopeptidase activity"/>
    <property type="evidence" value="ECO:0007669"/>
    <property type="project" value="UniProtKB-KW"/>
</dbReference>
<comment type="cofactor">
    <cofactor evidence="10">
        <name>Zn(2+)</name>
        <dbReference type="ChEBI" id="CHEBI:29105"/>
    </cofactor>
    <text evidence="10">Binds 1 zinc ion per subunit.</text>
</comment>
<dbReference type="Pfam" id="PF01435">
    <property type="entry name" value="Peptidase_M48"/>
    <property type="match status" value="1"/>
</dbReference>
<evidence type="ECO:0000256" key="5">
    <source>
        <dbReference type="ARBA" id="ARBA00022801"/>
    </source>
</evidence>
<feature type="domain" description="Co-chaperone DjlA N-terminal" evidence="12">
    <location>
        <begin position="309"/>
        <end position="403"/>
    </location>
</feature>
<dbReference type="RefSeq" id="WP_394829283.1">
    <property type="nucleotide sequence ID" value="NZ_CP089984.1"/>
</dbReference>
<organism evidence="13 14">
    <name type="scientific">Pendulispora albinea</name>
    <dbReference type="NCBI Taxonomy" id="2741071"/>
    <lineage>
        <taxon>Bacteria</taxon>
        <taxon>Pseudomonadati</taxon>
        <taxon>Myxococcota</taxon>
        <taxon>Myxococcia</taxon>
        <taxon>Myxococcales</taxon>
        <taxon>Sorangiineae</taxon>
        <taxon>Pendulisporaceae</taxon>
        <taxon>Pendulispora</taxon>
    </lineage>
</organism>
<dbReference type="InterPro" id="IPR050083">
    <property type="entry name" value="HtpX_protease"/>
</dbReference>
<gene>
    <name evidence="13" type="ORF">LZC94_20930</name>
</gene>
<dbReference type="EC" id="3.4.24.-" evidence="13"/>
<keyword evidence="9" id="KW-0472">Membrane</keyword>
<dbReference type="Gene3D" id="3.30.2010.10">
    <property type="entry name" value="Metalloproteases ('zincins'), catalytic domain"/>
    <property type="match status" value="1"/>
</dbReference>
<evidence type="ECO:0000256" key="10">
    <source>
        <dbReference type="RuleBase" id="RU003983"/>
    </source>
</evidence>
<evidence type="ECO:0000313" key="13">
    <source>
        <dbReference type="EMBL" id="WXB19677.1"/>
    </source>
</evidence>
<keyword evidence="5 10" id="KW-0378">Hydrolase</keyword>
<keyword evidence="14" id="KW-1185">Reference proteome</keyword>
<keyword evidence="7" id="KW-1133">Transmembrane helix</keyword>
<evidence type="ECO:0000259" key="11">
    <source>
        <dbReference type="Pfam" id="PF01435"/>
    </source>
</evidence>
<evidence type="ECO:0000256" key="6">
    <source>
        <dbReference type="ARBA" id="ARBA00022833"/>
    </source>
</evidence>
<keyword evidence="2 10" id="KW-0645">Protease</keyword>
<dbReference type="CDD" id="cd07177">
    <property type="entry name" value="terB_like"/>
    <property type="match status" value="1"/>
</dbReference>
<keyword evidence="8 10" id="KW-0482">Metalloprotease</keyword>
<dbReference type="CDD" id="cd07325">
    <property type="entry name" value="M48_Ste24p_like"/>
    <property type="match status" value="1"/>
</dbReference>
<protein>
    <submittedName>
        <fullName evidence="13">M48 family metalloprotease</fullName>
        <ecNumber evidence="13">3.4.24.-</ecNumber>
    </submittedName>
</protein>
<dbReference type="Proteomes" id="UP001370348">
    <property type="component" value="Chromosome"/>
</dbReference>
<dbReference type="Gene3D" id="1.10.3680.10">
    <property type="entry name" value="TerB-like"/>
    <property type="match status" value="1"/>
</dbReference>
<dbReference type="SUPFAM" id="SSF158682">
    <property type="entry name" value="TerB-like"/>
    <property type="match status" value="1"/>
</dbReference>